<name>A0A3B3S319_9TELE</name>
<evidence type="ECO:0000313" key="3">
    <source>
        <dbReference type="Proteomes" id="UP000261540"/>
    </source>
</evidence>
<proteinExistence type="predicted"/>
<sequence length="136" mass="14651">MRPGCSPTSAHINPRQPTSAHINPHQPTSTHVSPHQPTSAHISPHQPTSPHISLQQPTSVLRGAVPLLRFPCFLVSCDRPPCDRPSCDRPPAKLVAHQLWSVPCPVGLEHGSLSAGPSVIRAEVQRFHGSARPLCC</sequence>
<feature type="region of interest" description="Disordered" evidence="1">
    <location>
        <begin position="1"/>
        <end position="55"/>
    </location>
</feature>
<reference evidence="2" key="2">
    <citation type="submission" date="2025-09" db="UniProtKB">
        <authorList>
            <consortium name="Ensembl"/>
        </authorList>
    </citation>
    <scope>IDENTIFICATION</scope>
</reference>
<dbReference type="Proteomes" id="UP000261540">
    <property type="component" value="Unplaced"/>
</dbReference>
<dbReference type="Ensembl" id="ENSPKIT00000005851.1">
    <property type="protein sequence ID" value="ENSPKIP00000025129.1"/>
    <property type="gene ID" value="ENSPKIG00000008109.1"/>
</dbReference>
<organism evidence="2 3">
    <name type="scientific">Paramormyrops kingsleyae</name>
    <dbReference type="NCBI Taxonomy" id="1676925"/>
    <lineage>
        <taxon>Eukaryota</taxon>
        <taxon>Metazoa</taxon>
        <taxon>Chordata</taxon>
        <taxon>Craniata</taxon>
        <taxon>Vertebrata</taxon>
        <taxon>Euteleostomi</taxon>
        <taxon>Actinopterygii</taxon>
        <taxon>Neopterygii</taxon>
        <taxon>Teleostei</taxon>
        <taxon>Osteoglossocephala</taxon>
        <taxon>Osteoglossomorpha</taxon>
        <taxon>Osteoglossiformes</taxon>
        <taxon>Mormyridae</taxon>
        <taxon>Paramormyrops</taxon>
    </lineage>
</organism>
<accession>A0A3B3S319</accession>
<evidence type="ECO:0000256" key="1">
    <source>
        <dbReference type="SAM" id="MobiDB-lite"/>
    </source>
</evidence>
<dbReference type="AlphaFoldDB" id="A0A3B3S319"/>
<evidence type="ECO:0000313" key="2">
    <source>
        <dbReference type="Ensembl" id="ENSPKIP00000025129.1"/>
    </source>
</evidence>
<keyword evidence="3" id="KW-1185">Reference proteome</keyword>
<reference evidence="2" key="1">
    <citation type="submission" date="2025-08" db="UniProtKB">
        <authorList>
            <consortium name="Ensembl"/>
        </authorList>
    </citation>
    <scope>IDENTIFICATION</scope>
</reference>
<protein>
    <submittedName>
        <fullName evidence="2">Uncharacterized protein</fullName>
    </submittedName>
</protein>